<dbReference type="GO" id="GO:0008820">
    <property type="term" value="F:cobinamide phosphate guanylyltransferase activity"/>
    <property type="evidence" value="ECO:0007669"/>
    <property type="project" value="UniProtKB-UniRule"/>
</dbReference>
<feature type="binding site" evidence="16">
    <location>
        <begin position="9"/>
        <end position="16"/>
    </location>
    <ligand>
        <name>GTP</name>
        <dbReference type="ChEBI" id="CHEBI:37565"/>
    </ligand>
</feature>
<evidence type="ECO:0000256" key="3">
    <source>
        <dbReference type="ARBA" id="ARBA00001522"/>
    </source>
</evidence>
<dbReference type="OrthoDB" id="9788370at2"/>
<comment type="catalytic activity">
    <reaction evidence="1 14">
        <text>adenosylcob(III)inamide + ATP = adenosylcob(III)inamide phosphate + ADP + H(+)</text>
        <dbReference type="Rhea" id="RHEA:15769"/>
        <dbReference type="ChEBI" id="CHEBI:2480"/>
        <dbReference type="ChEBI" id="CHEBI:15378"/>
        <dbReference type="ChEBI" id="CHEBI:30616"/>
        <dbReference type="ChEBI" id="CHEBI:58502"/>
        <dbReference type="ChEBI" id="CHEBI:456216"/>
        <dbReference type="EC" id="2.7.1.156"/>
    </reaction>
</comment>
<gene>
    <name evidence="17" type="ORF">DES47_103172</name>
</gene>
<evidence type="ECO:0000256" key="11">
    <source>
        <dbReference type="ARBA" id="ARBA00022777"/>
    </source>
</evidence>
<proteinExistence type="inferred from homology"/>
<dbReference type="UniPathway" id="UPA00148">
    <property type="reaction ID" value="UER00236"/>
</dbReference>
<dbReference type="EC" id="2.7.7.62" evidence="14"/>
<comment type="caution">
    <text evidence="17">The sequence shown here is derived from an EMBL/GenBank/DDBJ whole genome shotgun (WGS) entry which is preliminary data.</text>
</comment>
<dbReference type="PANTHER" id="PTHR34848">
    <property type="match status" value="1"/>
</dbReference>
<feature type="active site" description="GMP-histidine intermediate" evidence="15">
    <location>
        <position position="55"/>
    </location>
</feature>
<comment type="pathway">
    <text evidence="6 14">Cofactor biosynthesis; adenosylcobalamin biosynthesis; adenosylcobalamin from cob(II)yrinate a,c-diamide: step 5/7.</text>
</comment>
<dbReference type="GO" id="GO:0005524">
    <property type="term" value="F:ATP binding"/>
    <property type="evidence" value="ECO:0007669"/>
    <property type="project" value="UniProtKB-UniRule"/>
</dbReference>
<comment type="function">
    <text evidence="4 14">Catalyzes ATP-dependent phosphorylation of adenosylcobinamide and addition of GMP to adenosylcobinamide phosphate.</text>
</comment>
<dbReference type="GO" id="GO:0043752">
    <property type="term" value="F:adenosylcobinamide kinase activity"/>
    <property type="evidence" value="ECO:0007669"/>
    <property type="project" value="UniProtKB-EC"/>
</dbReference>
<keyword evidence="17" id="KW-0548">Nucleotidyltransferase</keyword>
<dbReference type="EMBL" id="SNXS01000003">
    <property type="protein sequence ID" value="TDP71194.1"/>
    <property type="molecule type" value="Genomic_DNA"/>
</dbReference>
<keyword evidence="9 14" id="KW-0808">Transferase</keyword>
<evidence type="ECO:0000256" key="2">
    <source>
        <dbReference type="ARBA" id="ARBA00000711"/>
    </source>
</evidence>
<dbReference type="Pfam" id="PF02283">
    <property type="entry name" value="CobU"/>
    <property type="match status" value="1"/>
</dbReference>
<evidence type="ECO:0000256" key="1">
    <source>
        <dbReference type="ARBA" id="ARBA00000312"/>
    </source>
</evidence>
<dbReference type="GO" id="GO:0005525">
    <property type="term" value="F:GTP binding"/>
    <property type="evidence" value="ECO:0007669"/>
    <property type="project" value="UniProtKB-UniRule"/>
</dbReference>
<dbReference type="InParanoid" id="A0A4R6QPQ6"/>
<evidence type="ECO:0000256" key="7">
    <source>
        <dbReference type="ARBA" id="ARBA00007490"/>
    </source>
</evidence>
<evidence type="ECO:0000256" key="10">
    <source>
        <dbReference type="ARBA" id="ARBA00022741"/>
    </source>
</evidence>
<feature type="binding site" evidence="16">
    <location>
        <begin position="39"/>
        <end position="41"/>
    </location>
    <ligand>
        <name>GTP</name>
        <dbReference type="ChEBI" id="CHEBI:37565"/>
    </ligand>
</feature>
<sequence>MADHHLIVGGQRSGKSRQAERLALAWQRADAAHRVTVVATAMAHDEEMRERIARHRQDRPAGFDTLEAPLDLAAALAQAAAPERLLIVDCLTLWLTNWLMPISGQADEAGWNQARQALLDTLPALASTVIFVSNEVGWGISPMSREVREFVDELGRLNQQLAARCAKLTLMVAGQAWTREVETKELP</sequence>
<keyword evidence="13 14" id="KW-0342">GTP-binding</keyword>
<dbReference type="Gene3D" id="3.40.50.300">
    <property type="entry name" value="P-loop containing nucleotide triphosphate hydrolases"/>
    <property type="match status" value="1"/>
</dbReference>
<dbReference type="GO" id="GO:0009236">
    <property type="term" value="P:cobalamin biosynthetic process"/>
    <property type="evidence" value="ECO:0007669"/>
    <property type="project" value="UniProtKB-UniRule"/>
</dbReference>
<evidence type="ECO:0000256" key="6">
    <source>
        <dbReference type="ARBA" id="ARBA00005159"/>
    </source>
</evidence>
<keyword evidence="12 14" id="KW-0067">ATP-binding</keyword>
<dbReference type="CDD" id="cd00544">
    <property type="entry name" value="CobU"/>
    <property type="match status" value="1"/>
</dbReference>
<evidence type="ECO:0000256" key="12">
    <source>
        <dbReference type="ARBA" id="ARBA00022840"/>
    </source>
</evidence>
<protein>
    <recommendedName>
        <fullName evidence="14">Bifunctional adenosylcobalamin biosynthesis protein</fullName>
        <ecNumber evidence="14">2.7.1.156</ecNumber>
        <ecNumber evidence="14">2.7.7.62</ecNumber>
    </recommendedName>
</protein>
<dbReference type="NCBIfam" id="NF004469">
    <property type="entry name" value="PRK05800.1"/>
    <property type="match status" value="1"/>
</dbReference>
<evidence type="ECO:0000256" key="14">
    <source>
        <dbReference type="PIRNR" id="PIRNR006135"/>
    </source>
</evidence>
<evidence type="ECO:0000256" key="5">
    <source>
        <dbReference type="ARBA" id="ARBA00004692"/>
    </source>
</evidence>
<reference evidence="17 18" key="1">
    <citation type="submission" date="2019-03" db="EMBL/GenBank/DDBJ databases">
        <title>Genomic Encyclopedia of Type Strains, Phase IV (KMG-IV): sequencing the most valuable type-strain genomes for metagenomic binning, comparative biology and taxonomic classification.</title>
        <authorList>
            <person name="Goeker M."/>
        </authorList>
    </citation>
    <scope>NUCLEOTIDE SEQUENCE [LARGE SCALE GENOMIC DNA]</scope>
    <source>
        <strain evidence="17 18">DSM 16998</strain>
    </source>
</reference>
<comment type="similarity">
    <text evidence="7 14">Belongs to the CobU/CobP family.</text>
</comment>
<dbReference type="AlphaFoldDB" id="A0A4R6QPQ6"/>
<keyword evidence="11 14" id="KW-0418">Kinase</keyword>
<evidence type="ECO:0000256" key="16">
    <source>
        <dbReference type="PIRSR" id="PIRSR006135-2"/>
    </source>
</evidence>
<dbReference type="FunCoup" id="A0A4R6QPQ6">
    <property type="interactions" value="237"/>
</dbReference>
<dbReference type="InterPro" id="IPR027417">
    <property type="entry name" value="P-loop_NTPase"/>
</dbReference>
<keyword evidence="18" id="KW-1185">Reference proteome</keyword>
<evidence type="ECO:0000256" key="9">
    <source>
        <dbReference type="ARBA" id="ARBA00022679"/>
    </source>
</evidence>
<evidence type="ECO:0000256" key="8">
    <source>
        <dbReference type="ARBA" id="ARBA00022573"/>
    </source>
</evidence>
<evidence type="ECO:0000256" key="4">
    <source>
        <dbReference type="ARBA" id="ARBA00003889"/>
    </source>
</evidence>
<dbReference type="PANTHER" id="PTHR34848:SF1">
    <property type="entry name" value="BIFUNCTIONAL ADENOSYLCOBALAMIN BIOSYNTHESIS PROTEIN COBU"/>
    <property type="match status" value="1"/>
</dbReference>
<dbReference type="EC" id="2.7.1.156" evidence="14"/>
<evidence type="ECO:0000256" key="13">
    <source>
        <dbReference type="ARBA" id="ARBA00023134"/>
    </source>
</evidence>
<feature type="binding site" evidence="16">
    <location>
        <begin position="56"/>
        <end position="59"/>
    </location>
    <ligand>
        <name>GTP</name>
        <dbReference type="ChEBI" id="CHEBI:37565"/>
    </ligand>
</feature>
<dbReference type="PIRSF" id="PIRSF006135">
    <property type="entry name" value="CobU"/>
    <property type="match status" value="1"/>
</dbReference>
<comment type="catalytic activity">
    <reaction evidence="2 14">
        <text>adenosylcob(III)inamide phosphate + GTP + H(+) = adenosylcob(III)inamide-GDP + diphosphate</text>
        <dbReference type="Rhea" id="RHEA:22712"/>
        <dbReference type="ChEBI" id="CHEBI:15378"/>
        <dbReference type="ChEBI" id="CHEBI:33019"/>
        <dbReference type="ChEBI" id="CHEBI:37565"/>
        <dbReference type="ChEBI" id="CHEBI:58502"/>
        <dbReference type="ChEBI" id="CHEBI:60487"/>
        <dbReference type="EC" id="2.7.7.62"/>
    </reaction>
</comment>
<dbReference type="Proteomes" id="UP000295361">
    <property type="component" value="Unassembled WGS sequence"/>
</dbReference>
<evidence type="ECO:0000313" key="18">
    <source>
        <dbReference type="Proteomes" id="UP000295361"/>
    </source>
</evidence>
<name>A0A4R6QPQ6_9BURK</name>
<feature type="binding site" evidence="16">
    <location>
        <position position="67"/>
    </location>
    <ligand>
        <name>GTP</name>
        <dbReference type="ChEBI" id="CHEBI:37565"/>
    </ligand>
</feature>
<feature type="binding site" evidence="16">
    <location>
        <position position="89"/>
    </location>
    <ligand>
        <name>GTP</name>
        <dbReference type="ChEBI" id="CHEBI:37565"/>
    </ligand>
</feature>
<dbReference type="InterPro" id="IPR003203">
    <property type="entry name" value="CobU/CobP"/>
</dbReference>
<keyword evidence="8 14" id="KW-0169">Cobalamin biosynthesis</keyword>
<organism evidence="17 18">
    <name type="scientific">Roseateles toxinivorans</name>
    <dbReference type="NCBI Taxonomy" id="270368"/>
    <lineage>
        <taxon>Bacteria</taxon>
        <taxon>Pseudomonadati</taxon>
        <taxon>Pseudomonadota</taxon>
        <taxon>Betaproteobacteria</taxon>
        <taxon>Burkholderiales</taxon>
        <taxon>Sphaerotilaceae</taxon>
        <taxon>Roseateles</taxon>
    </lineage>
</organism>
<dbReference type="RefSeq" id="WP_133700989.1">
    <property type="nucleotide sequence ID" value="NZ_SNXS01000003.1"/>
</dbReference>
<evidence type="ECO:0000256" key="15">
    <source>
        <dbReference type="PIRSR" id="PIRSR006135-1"/>
    </source>
</evidence>
<accession>A0A4R6QPQ6</accession>
<keyword evidence="10 14" id="KW-0547">Nucleotide-binding</keyword>
<comment type="pathway">
    <text evidence="5 14">Cofactor biosynthesis; adenosylcobalamin biosynthesis; adenosylcobalamin from cob(II)yrinate a,c-diamide: step 6/7.</text>
</comment>
<dbReference type="SUPFAM" id="SSF52540">
    <property type="entry name" value="P-loop containing nucleoside triphosphate hydrolases"/>
    <property type="match status" value="1"/>
</dbReference>
<comment type="catalytic activity">
    <reaction evidence="3">
        <text>adenosylcob(III)inamide + GTP = adenosylcob(III)inamide phosphate + GDP + H(+)</text>
        <dbReference type="Rhea" id="RHEA:15765"/>
        <dbReference type="ChEBI" id="CHEBI:2480"/>
        <dbReference type="ChEBI" id="CHEBI:15378"/>
        <dbReference type="ChEBI" id="CHEBI:37565"/>
        <dbReference type="ChEBI" id="CHEBI:58189"/>
        <dbReference type="ChEBI" id="CHEBI:58502"/>
        <dbReference type="EC" id="2.7.1.156"/>
    </reaction>
</comment>
<evidence type="ECO:0000313" key="17">
    <source>
        <dbReference type="EMBL" id="TDP71194.1"/>
    </source>
</evidence>